<dbReference type="Pfam" id="PF22494">
    <property type="entry name" value="choice_anch_I"/>
    <property type="match status" value="1"/>
</dbReference>
<evidence type="ECO:0000256" key="1">
    <source>
        <dbReference type="SAM" id="MobiDB-lite"/>
    </source>
</evidence>
<feature type="region of interest" description="Disordered" evidence="1">
    <location>
        <begin position="563"/>
        <end position="588"/>
    </location>
</feature>
<evidence type="ECO:0000313" key="4">
    <source>
        <dbReference type="EMBL" id="WIM66950.1"/>
    </source>
</evidence>
<organism evidence="4 5">
    <name type="scientific">Corynebacterium breve</name>
    <dbReference type="NCBI Taxonomy" id="3049799"/>
    <lineage>
        <taxon>Bacteria</taxon>
        <taxon>Bacillati</taxon>
        <taxon>Actinomycetota</taxon>
        <taxon>Actinomycetes</taxon>
        <taxon>Mycobacteriales</taxon>
        <taxon>Corynebacteriaceae</taxon>
        <taxon>Corynebacterium</taxon>
    </lineage>
</organism>
<dbReference type="InterPro" id="IPR011045">
    <property type="entry name" value="N2O_reductase_N"/>
</dbReference>
<dbReference type="PANTHER" id="PTHR46928">
    <property type="entry name" value="MESENCHYME-SPECIFIC CELL SURFACE GLYCOPROTEIN"/>
    <property type="match status" value="1"/>
</dbReference>
<dbReference type="PANTHER" id="PTHR46928:SF1">
    <property type="entry name" value="MESENCHYME-SPECIFIC CELL SURFACE GLYCOPROTEIN"/>
    <property type="match status" value="1"/>
</dbReference>
<evidence type="ECO:0000259" key="3">
    <source>
        <dbReference type="Pfam" id="PF22494"/>
    </source>
</evidence>
<dbReference type="SUPFAM" id="SSF50974">
    <property type="entry name" value="Nitrous oxide reductase, N-terminal domain"/>
    <property type="match status" value="1"/>
</dbReference>
<reference evidence="4 5" key="1">
    <citation type="submission" date="2023-05" db="EMBL/GenBank/DDBJ databases">
        <title>Corynebacterium suedekumii sp. nov. and Corynebacterium breve sp. nov. isolated from raw cow's milk.</title>
        <authorList>
            <person name="Baer M.K."/>
            <person name="Mehl L."/>
            <person name="Hellmuth R."/>
            <person name="Marke G."/>
            <person name="Lipski A."/>
        </authorList>
    </citation>
    <scope>NUCLEOTIDE SEQUENCE [LARGE SCALE GENOMIC DNA]</scope>
    <source>
        <strain evidence="4 5">R4</strain>
    </source>
</reference>
<keyword evidence="5" id="KW-1185">Reference proteome</keyword>
<proteinExistence type="predicted"/>
<keyword evidence="2" id="KW-0732">Signal</keyword>
<accession>A0ABY8VHD6</accession>
<evidence type="ECO:0000313" key="5">
    <source>
        <dbReference type="Proteomes" id="UP001225598"/>
    </source>
</evidence>
<dbReference type="RefSeq" id="WP_284823697.1">
    <property type="nucleotide sequence ID" value="NZ_CP126969.1"/>
</dbReference>
<evidence type="ECO:0000256" key="2">
    <source>
        <dbReference type="SAM" id="SignalP"/>
    </source>
</evidence>
<dbReference type="EMBL" id="CP126969">
    <property type="protein sequence ID" value="WIM66950.1"/>
    <property type="molecule type" value="Genomic_DNA"/>
</dbReference>
<gene>
    <name evidence="4" type="ORF">QP027_07355</name>
</gene>
<feature type="compositionally biased region" description="Low complexity" evidence="1">
    <location>
        <begin position="564"/>
        <end position="588"/>
    </location>
</feature>
<feature type="signal peptide" evidence="2">
    <location>
        <begin position="1"/>
        <end position="27"/>
    </location>
</feature>
<dbReference type="Proteomes" id="UP001225598">
    <property type="component" value="Chromosome"/>
</dbReference>
<dbReference type="InterPro" id="IPR015943">
    <property type="entry name" value="WD40/YVTN_repeat-like_dom_sf"/>
</dbReference>
<feature type="chain" id="PRO_5046212279" evidence="2">
    <location>
        <begin position="28"/>
        <end position="588"/>
    </location>
</feature>
<dbReference type="InterPro" id="IPR055188">
    <property type="entry name" value="Choice_anch_I"/>
</dbReference>
<dbReference type="NCBIfam" id="NF038117">
    <property type="entry name" value="choice_anch_I"/>
    <property type="match status" value="1"/>
</dbReference>
<feature type="domain" description="Choice-of-anchor I" evidence="3">
    <location>
        <begin position="57"/>
        <end position="558"/>
    </location>
</feature>
<dbReference type="Gene3D" id="2.130.10.10">
    <property type="entry name" value="YVTN repeat-like/Quinoprotein amine dehydrogenase"/>
    <property type="match status" value="1"/>
</dbReference>
<sequence length="588" mass="62168">MSFSRRHGIAALAALATGFALVTPVQAAIVATPYEHSAPDAAVKLAPIGAYDSGVFDASAAEIVAYHAGSKRILTVNANSGQIDVLDASNPAKPTKIGAVSGGADTTINSVSVRADGLAVATVEPNADKTLPGSLMFFDAASDTFEQLGAVTVGSLPDMVTITEDGKYALVANEGEPAEDYSVDPEGSISVVALNDDVTASKQGDVRTADFKKFNGTLADKGVHIYGQVGDSKTEAQNIEPEYIAVDGDTAYASLQENNAIAVIDIETATVTDVWPLRYIDRTKVPFDASDRDEGITIKNWPFKSIRQPDSIGAYNVDGQTYIVTANEGDARDWEAYSEEARLKDLGKDGNPDLCEGFQGMTAEEIEFFKSDAGAGRQNITLAFGLNDEGTCYEEVYNYGGRSFSIFTAKGELVYESGSEFEEITAKAMPDWFNSNHTESKFEGRSDDKGPEPEGLVLGQIGDRTYAFIGFERVGGVIVYDITDPANSKFVTYLNNRDFGISMEDFEGDDAAIRENLPKAGDLGPEGLAFIPAADSPNGKNLVVVGNEVSGTTTVYQVDALNEAPAPGSSTSSALSSGSSVSSLSSAR</sequence>
<protein>
    <submittedName>
        <fullName evidence="4">Choice-of-anchor I family protein</fullName>
    </submittedName>
</protein>
<dbReference type="InterPro" id="IPR052956">
    <property type="entry name" value="Mesenchyme-surface_protein"/>
</dbReference>
<name>A0ABY8VHD6_9CORY</name>